<keyword evidence="2" id="KW-1185">Reference proteome</keyword>
<accession>A0A6G0W530</accession>
<dbReference type="AlphaFoldDB" id="A0A6G0W530"/>
<name>A0A6G0W530_9STRA</name>
<evidence type="ECO:0000313" key="1">
    <source>
        <dbReference type="EMBL" id="KAF0722127.1"/>
    </source>
</evidence>
<sequence>MFKRQFRCRDDSKWHSYSCDRPSKVQSHCTVLKRRATMDYEKTWPWTTEALSQERRCITVVITTLTQFVVSMC</sequence>
<proteinExistence type="predicted"/>
<protein>
    <submittedName>
        <fullName evidence="1">Uncharacterized protein</fullName>
    </submittedName>
</protein>
<dbReference type="EMBL" id="VJMJ01000346">
    <property type="protein sequence ID" value="KAF0722127.1"/>
    <property type="molecule type" value="Genomic_DNA"/>
</dbReference>
<evidence type="ECO:0000313" key="2">
    <source>
        <dbReference type="Proteomes" id="UP000481153"/>
    </source>
</evidence>
<reference evidence="1 2" key="1">
    <citation type="submission" date="2019-07" db="EMBL/GenBank/DDBJ databases">
        <title>Genomics analysis of Aphanomyces spp. identifies a new class of oomycete effector associated with host adaptation.</title>
        <authorList>
            <person name="Gaulin E."/>
        </authorList>
    </citation>
    <scope>NUCLEOTIDE SEQUENCE [LARGE SCALE GENOMIC DNA]</scope>
    <source>
        <strain evidence="1 2">ATCC 201684</strain>
    </source>
</reference>
<organism evidence="1 2">
    <name type="scientific">Aphanomyces euteiches</name>
    <dbReference type="NCBI Taxonomy" id="100861"/>
    <lineage>
        <taxon>Eukaryota</taxon>
        <taxon>Sar</taxon>
        <taxon>Stramenopiles</taxon>
        <taxon>Oomycota</taxon>
        <taxon>Saprolegniomycetes</taxon>
        <taxon>Saprolegniales</taxon>
        <taxon>Verrucalvaceae</taxon>
        <taxon>Aphanomyces</taxon>
    </lineage>
</organism>
<gene>
    <name evidence="1" type="ORF">Ae201684_018666</name>
</gene>
<comment type="caution">
    <text evidence="1">The sequence shown here is derived from an EMBL/GenBank/DDBJ whole genome shotgun (WGS) entry which is preliminary data.</text>
</comment>
<dbReference type="Proteomes" id="UP000481153">
    <property type="component" value="Unassembled WGS sequence"/>
</dbReference>